<proteinExistence type="predicted"/>
<dbReference type="AlphaFoldDB" id="A0A7G5C133"/>
<keyword evidence="3" id="KW-1185">Reference proteome</keyword>
<name>A0A7G5C133_9BACL</name>
<gene>
    <name evidence="2" type="ORF">FPL14_18295</name>
</gene>
<dbReference type="Pfam" id="PF11575">
    <property type="entry name" value="FhuF_C"/>
    <property type="match status" value="1"/>
</dbReference>
<evidence type="ECO:0000313" key="3">
    <source>
        <dbReference type="Proteomes" id="UP000515679"/>
    </source>
</evidence>
<reference evidence="2 3" key="1">
    <citation type="submission" date="2019-07" db="EMBL/GenBank/DDBJ databases">
        <authorList>
            <person name="Kim J.K."/>
            <person name="Cheong H.-M."/>
            <person name="Choi Y."/>
            <person name="Hwang K.J."/>
            <person name="Lee S."/>
            <person name="Choi C."/>
        </authorList>
    </citation>
    <scope>NUCLEOTIDE SEQUENCE [LARGE SCALE GENOMIC DNA]</scope>
    <source>
        <strain evidence="2 3">KS 22</strain>
    </source>
</reference>
<sequence length="263" mass="29734">MDLKLFEEYFHISTNGSDNPILSLPLADLLQHENMKEVLRQGSALVKGIGLELAASYIGLAFFGLAATKQIVMSQYNRILDLSLDNLTIQLETHDDHAHVVFQITELRWTDLPDANREAAIVAEWSRYFAETMNPLIETAAAAAGLKPAIIWNQYGARSAHLMDYIRKTIPEGAVRQLVDDDFTLLSRMPGEIFNRRKNPFVHTPCYLDSPYEPGGQIMMRSACCMYYKREDGTKCYNCPILKDEERAVMKLEIEAAVAERTA</sequence>
<dbReference type="EMBL" id="CP041969">
    <property type="protein sequence ID" value="QMV42917.1"/>
    <property type="molecule type" value="Genomic_DNA"/>
</dbReference>
<dbReference type="GO" id="GO:0051537">
    <property type="term" value="F:2 iron, 2 sulfur cluster binding"/>
    <property type="evidence" value="ECO:0007669"/>
    <property type="project" value="InterPro"/>
</dbReference>
<evidence type="ECO:0000259" key="1">
    <source>
        <dbReference type="Pfam" id="PF11575"/>
    </source>
</evidence>
<dbReference type="KEGG" id="cchl:FPL14_18295"/>
<dbReference type="InterPro" id="IPR024726">
    <property type="entry name" value="FhuF_C"/>
</dbReference>
<protein>
    <recommendedName>
        <fullName evidence="1">Ferric siderophore reductase C-terminal domain-containing protein</fullName>
    </recommendedName>
</protein>
<organism evidence="2 3">
    <name type="scientific">Cohnella cholangitidis</name>
    <dbReference type="NCBI Taxonomy" id="2598458"/>
    <lineage>
        <taxon>Bacteria</taxon>
        <taxon>Bacillati</taxon>
        <taxon>Bacillota</taxon>
        <taxon>Bacilli</taxon>
        <taxon>Bacillales</taxon>
        <taxon>Paenibacillaceae</taxon>
        <taxon>Cohnella</taxon>
    </lineage>
</organism>
<evidence type="ECO:0000313" key="2">
    <source>
        <dbReference type="EMBL" id="QMV42917.1"/>
    </source>
</evidence>
<accession>A0A7G5C133</accession>
<dbReference type="Proteomes" id="UP000515679">
    <property type="component" value="Chromosome"/>
</dbReference>
<feature type="domain" description="Ferric siderophore reductase C-terminal" evidence="1">
    <location>
        <begin position="221"/>
        <end position="240"/>
    </location>
</feature>
<dbReference type="RefSeq" id="WP_182299145.1">
    <property type="nucleotide sequence ID" value="NZ_CP041969.1"/>
</dbReference>